<comment type="caution">
    <text evidence="1">The sequence shown here is derived from an EMBL/GenBank/DDBJ whole genome shotgun (WGS) entry which is preliminary data.</text>
</comment>
<gene>
    <name evidence="1" type="ORF">BPOR_0656g00040</name>
</gene>
<name>A0A4Z1KB47_9HELO</name>
<organism evidence="1 2">
    <name type="scientific">Botrytis porri</name>
    <dbReference type="NCBI Taxonomy" id="87229"/>
    <lineage>
        <taxon>Eukaryota</taxon>
        <taxon>Fungi</taxon>
        <taxon>Dikarya</taxon>
        <taxon>Ascomycota</taxon>
        <taxon>Pezizomycotina</taxon>
        <taxon>Leotiomycetes</taxon>
        <taxon>Helotiales</taxon>
        <taxon>Sclerotiniaceae</taxon>
        <taxon>Botrytis</taxon>
    </lineage>
</organism>
<dbReference type="Proteomes" id="UP000297280">
    <property type="component" value="Unassembled WGS sequence"/>
</dbReference>
<reference evidence="1 2" key="1">
    <citation type="submission" date="2017-12" db="EMBL/GenBank/DDBJ databases">
        <title>Comparative genomics of Botrytis spp.</title>
        <authorList>
            <person name="Valero-Jimenez C.A."/>
            <person name="Tapia P."/>
            <person name="Veloso J."/>
            <person name="Silva-Moreno E."/>
            <person name="Staats M."/>
            <person name="Valdes J.H."/>
            <person name="Van Kan J.A.L."/>
        </authorList>
    </citation>
    <scope>NUCLEOTIDE SEQUENCE [LARGE SCALE GENOMIC DNA]</scope>
    <source>
        <strain evidence="1 2">MUCL3349</strain>
    </source>
</reference>
<keyword evidence="2" id="KW-1185">Reference proteome</keyword>
<protein>
    <submittedName>
        <fullName evidence="1">Uncharacterized protein</fullName>
    </submittedName>
</protein>
<accession>A0A4Z1KB47</accession>
<dbReference type="EMBL" id="PQXO01000655">
    <property type="protein sequence ID" value="TGO83381.1"/>
    <property type="molecule type" value="Genomic_DNA"/>
</dbReference>
<evidence type="ECO:0000313" key="2">
    <source>
        <dbReference type="Proteomes" id="UP000297280"/>
    </source>
</evidence>
<evidence type="ECO:0000313" key="1">
    <source>
        <dbReference type="EMBL" id="TGO83381.1"/>
    </source>
</evidence>
<proteinExistence type="predicted"/>
<dbReference type="AlphaFoldDB" id="A0A4Z1KB47"/>
<sequence length="120" mass="14220">MFPFSRSSMNSFLYRMSAILYDDSESESESDEEASINLPDLDEIKRAAQKEYPDDSFDRAFATYIIENVIRGVEFQEGGTRYIFRPNIKLYYDKRQPRGELLVPFWFISDYFKAPRLKEV</sequence>